<evidence type="ECO:0000256" key="2">
    <source>
        <dbReference type="ARBA" id="ARBA00022771"/>
    </source>
</evidence>
<dbReference type="SMART" id="SM00184">
    <property type="entry name" value="RING"/>
    <property type="match status" value="1"/>
</dbReference>
<name>A0ABY1UIT2_9APIC</name>
<dbReference type="InterPro" id="IPR013083">
    <property type="entry name" value="Znf_RING/FYVE/PHD"/>
</dbReference>
<dbReference type="InterPro" id="IPR001841">
    <property type="entry name" value="Znf_RING"/>
</dbReference>
<dbReference type="PANTHER" id="PTHR23327">
    <property type="entry name" value="RING FINGER PROTEIN 127"/>
    <property type="match status" value="1"/>
</dbReference>
<accession>A0ABY1UIT2</accession>
<evidence type="ECO:0000313" key="6">
    <source>
        <dbReference type="EMBL" id="SOV11328.1"/>
    </source>
</evidence>
<keyword evidence="7" id="KW-1185">Reference proteome</keyword>
<keyword evidence="1" id="KW-0479">Metal-binding</keyword>
<reference evidence="6" key="1">
    <citation type="submission" date="2016-09" db="EMBL/GenBank/DDBJ databases">
        <authorList>
            <consortium name="Pathogen Informatics"/>
            <person name="Sun Q."/>
            <person name="Inoue M."/>
        </authorList>
    </citation>
    <scope>NUCLEOTIDE SEQUENCE</scope>
</reference>
<evidence type="ECO:0000256" key="3">
    <source>
        <dbReference type="ARBA" id="ARBA00022833"/>
    </source>
</evidence>
<keyword evidence="3" id="KW-0862">Zinc</keyword>
<dbReference type="InterPro" id="IPR017907">
    <property type="entry name" value="Znf_RING_CS"/>
</dbReference>
<organism evidence="6 7">
    <name type="scientific">Plasmodium gaboni</name>
    <dbReference type="NCBI Taxonomy" id="647221"/>
    <lineage>
        <taxon>Eukaryota</taxon>
        <taxon>Sar</taxon>
        <taxon>Alveolata</taxon>
        <taxon>Apicomplexa</taxon>
        <taxon>Aconoidasida</taxon>
        <taxon>Haemosporida</taxon>
        <taxon>Plasmodiidae</taxon>
        <taxon>Plasmodium</taxon>
        <taxon>Plasmodium (Laverania)</taxon>
    </lineage>
</organism>
<evidence type="ECO:0000259" key="5">
    <source>
        <dbReference type="PROSITE" id="PS50089"/>
    </source>
</evidence>
<dbReference type="Proteomes" id="UP000831156">
    <property type="component" value="Chromosome 4"/>
</dbReference>
<proteinExistence type="predicted"/>
<feature type="domain" description="RING-type" evidence="5">
    <location>
        <begin position="79"/>
        <end position="117"/>
    </location>
</feature>
<dbReference type="PROSITE" id="PS50089">
    <property type="entry name" value="ZF_RING_2"/>
    <property type="match status" value="1"/>
</dbReference>
<keyword evidence="2 4" id="KW-0863">Zinc-finger</keyword>
<dbReference type="PANTHER" id="PTHR23327:SF51">
    <property type="entry name" value="TRANSCRIPTIONAL REGULATOR OF YEAST FORM ADHERENCE 3"/>
    <property type="match status" value="1"/>
</dbReference>
<gene>
    <name evidence="6" type="ORF">PGABG01_0413600</name>
</gene>
<dbReference type="PROSITE" id="PS00518">
    <property type="entry name" value="ZF_RING_1"/>
    <property type="match status" value="1"/>
</dbReference>
<evidence type="ECO:0000256" key="4">
    <source>
        <dbReference type="PROSITE-ProRule" id="PRU00175"/>
    </source>
</evidence>
<protein>
    <submittedName>
        <fullName evidence="6">RING zinc finger protein, putative</fullName>
    </submittedName>
</protein>
<dbReference type="SUPFAM" id="SSF57850">
    <property type="entry name" value="RING/U-box"/>
    <property type="match status" value="1"/>
</dbReference>
<dbReference type="Pfam" id="PF13923">
    <property type="entry name" value="zf-C3HC4_2"/>
    <property type="match status" value="1"/>
</dbReference>
<dbReference type="Gene3D" id="3.30.40.10">
    <property type="entry name" value="Zinc/RING finger domain, C3HC4 (zinc finger)"/>
    <property type="match status" value="1"/>
</dbReference>
<sequence>MAGYIFGNVQNNLNRARHSLANTLSDMRLDESYIKSIRMNIKKRFDKLMNKIIPFETIDENKRFVVIIEKKKNYENFRCPICMLILFKPVRTKCGHIFCLECIEKVLLKFDYCPLCRSFIKDKKLDNVDSSYLGSEYENIKIRCYKCKEITNIKNYEKHIINHIMNIHKSNDKQKNSSEDGDNYNFLSIQKNKKNSNYLYSISNNYIHNFYHHINPYNFNSYFNKKFQIIFMNEFFNLLQKHNINTHIDNFYLLYGQNILHDFKHINVEVQDIMCDVFFIIKIRRKKKKKKNYNKNDVDDYLYIENSKYLSEEKNNIIMSNDINMNKYINSDFISNEDENKKDINQNYIITNNMKKKNSIIFNSYKKKLYTNDTFEMYQKKLLIHNKKTPNKYIYILFEYNTKNIFFTLLQNIPVFKNMNIIKLVKFNNKIMNSIEHTTNISKQLITLFSILNEKRILRTYHKYFYNSIHLFHELIYSLLFSKNQNNKNENIDVAYMQDIYEMEEKQLNDINYHNNSQNCHNYENDQNEEPSEKCYNYKNYQNEESSEKCYNYKNDQNEEPSEKCYNYKNDQNEEPSQHYNNNHNFVEKIEHNFKNIFLKDYELMFILFYLKYEYRLPLQSEYLYLYSENFIAKILRDQEREQDIFISNVYSYHSLDIIQNENKMKGENILSSGNNGFVKNDKGIFIILKVQRGKLKNQDDNDNNIIDNKNNCNEILNNNQYINSIEENMNNSEYTNKKDFYKKYVQKNMNKINTNTKNINHYYDIHNVCYVIISYSTKGFQWYLNNSLDFLNKKQIEYKTQEVFFHIDKLILFFFNIRNKKYSSVFWNSTHLFQCMLNFCCE</sequence>
<evidence type="ECO:0000256" key="1">
    <source>
        <dbReference type="ARBA" id="ARBA00022723"/>
    </source>
</evidence>
<dbReference type="EMBL" id="LT969427">
    <property type="protein sequence ID" value="SOV11328.1"/>
    <property type="molecule type" value="Genomic_DNA"/>
</dbReference>
<evidence type="ECO:0000313" key="7">
    <source>
        <dbReference type="Proteomes" id="UP000831156"/>
    </source>
</evidence>